<sequence>MFCYHKAKADPMKLKKIERARAERENIKMAERPLIPKVSVNRKVELLIKQANQAIQLVIAEITKMEDKIRDPD</sequence>
<feature type="non-terminal residue" evidence="1">
    <location>
        <position position="73"/>
    </location>
</feature>
<reference evidence="1 2" key="1">
    <citation type="journal article" date="2018" name="Sci. Rep.">
        <title>Comparative analysis of the Pocillopora damicornis genome highlights role of immune system in coral evolution.</title>
        <authorList>
            <person name="Cunning R."/>
            <person name="Bay R.A."/>
            <person name="Gillette P."/>
            <person name="Baker A.C."/>
            <person name="Traylor-Knowles N."/>
        </authorList>
    </citation>
    <scope>NUCLEOTIDE SEQUENCE [LARGE SCALE GENOMIC DNA]</scope>
    <source>
        <strain evidence="1">RSMAS</strain>
        <tissue evidence="1">Whole animal</tissue>
    </source>
</reference>
<proteinExistence type="predicted"/>
<dbReference type="EMBL" id="RCHS01002933">
    <property type="protein sequence ID" value="RMX44870.1"/>
    <property type="molecule type" value="Genomic_DNA"/>
</dbReference>
<keyword evidence="2" id="KW-1185">Reference proteome</keyword>
<comment type="caution">
    <text evidence="1">The sequence shown here is derived from an EMBL/GenBank/DDBJ whole genome shotgun (WGS) entry which is preliminary data.</text>
</comment>
<accession>A0A3M6TTY4</accession>
<dbReference type="Proteomes" id="UP000275408">
    <property type="component" value="Unassembled WGS sequence"/>
</dbReference>
<evidence type="ECO:0000313" key="2">
    <source>
        <dbReference type="Proteomes" id="UP000275408"/>
    </source>
</evidence>
<evidence type="ECO:0000313" key="1">
    <source>
        <dbReference type="EMBL" id="RMX44870.1"/>
    </source>
</evidence>
<dbReference type="AlphaFoldDB" id="A0A3M6TTY4"/>
<gene>
    <name evidence="1" type="ORF">pdam_00019999</name>
</gene>
<name>A0A3M6TTY4_POCDA</name>
<organism evidence="1 2">
    <name type="scientific">Pocillopora damicornis</name>
    <name type="common">Cauliflower coral</name>
    <name type="synonym">Millepora damicornis</name>
    <dbReference type="NCBI Taxonomy" id="46731"/>
    <lineage>
        <taxon>Eukaryota</taxon>
        <taxon>Metazoa</taxon>
        <taxon>Cnidaria</taxon>
        <taxon>Anthozoa</taxon>
        <taxon>Hexacorallia</taxon>
        <taxon>Scleractinia</taxon>
        <taxon>Astrocoeniina</taxon>
        <taxon>Pocilloporidae</taxon>
        <taxon>Pocillopora</taxon>
    </lineage>
</organism>
<protein>
    <submittedName>
        <fullName evidence="1">Uncharacterized protein</fullName>
    </submittedName>
</protein>